<dbReference type="RefSeq" id="XP_047775856.1">
    <property type="nucleotide sequence ID" value="XM_047926095.1"/>
</dbReference>
<keyword evidence="5" id="KW-1185">Reference proteome</keyword>
<feature type="transmembrane region" description="Helical" evidence="2">
    <location>
        <begin position="309"/>
        <end position="333"/>
    </location>
</feature>
<dbReference type="InterPro" id="IPR045338">
    <property type="entry name" value="DUF6535"/>
</dbReference>
<keyword evidence="2" id="KW-0812">Transmembrane</keyword>
<dbReference type="Proteomes" id="UP000814176">
    <property type="component" value="Unassembled WGS sequence"/>
</dbReference>
<dbReference type="EMBL" id="JADCUA010000020">
    <property type="protein sequence ID" value="KAH9833090.1"/>
    <property type="molecule type" value="Genomic_DNA"/>
</dbReference>
<reference evidence="4 5" key="1">
    <citation type="journal article" date="2021" name="Environ. Microbiol.">
        <title>Gene family expansions and transcriptome signatures uncover fungal adaptations to wood decay.</title>
        <authorList>
            <person name="Hage H."/>
            <person name="Miyauchi S."/>
            <person name="Viragh M."/>
            <person name="Drula E."/>
            <person name="Min B."/>
            <person name="Chaduli D."/>
            <person name="Navarro D."/>
            <person name="Favel A."/>
            <person name="Norest M."/>
            <person name="Lesage-Meessen L."/>
            <person name="Balint B."/>
            <person name="Merenyi Z."/>
            <person name="de Eugenio L."/>
            <person name="Morin E."/>
            <person name="Martinez A.T."/>
            <person name="Baldrian P."/>
            <person name="Stursova M."/>
            <person name="Martinez M.J."/>
            <person name="Novotny C."/>
            <person name="Magnuson J.K."/>
            <person name="Spatafora J.W."/>
            <person name="Maurice S."/>
            <person name="Pangilinan J."/>
            <person name="Andreopoulos W."/>
            <person name="LaButti K."/>
            <person name="Hundley H."/>
            <person name="Na H."/>
            <person name="Kuo A."/>
            <person name="Barry K."/>
            <person name="Lipzen A."/>
            <person name="Henrissat B."/>
            <person name="Riley R."/>
            <person name="Ahrendt S."/>
            <person name="Nagy L.G."/>
            <person name="Grigoriev I.V."/>
            <person name="Martin F."/>
            <person name="Rosso M.N."/>
        </authorList>
    </citation>
    <scope>NUCLEOTIDE SEQUENCE [LARGE SCALE GENOMIC DNA]</scope>
    <source>
        <strain evidence="4 5">CIRM-BRFM 1785</strain>
    </source>
</reference>
<feature type="transmembrane region" description="Helical" evidence="2">
    <location>
        <begin position="178"/>
        <end position="197"/>
    </location>
</feature>
<accession>A0ABQ8K756</accession>
<evidence type="ECO:0000256" key="1">
    <source>
        <dbReference type="SAM" id="MobiDB-lite"/>
    </source>
</evidence>
<feature type="transmembrane region" description="Helical" evidence="2">
    <location>
        <begin position="104"/>
        <end position="126"/>
    </location>
</feature>
<feature type="transmembrane region" description="Helical" evidence="2">
    <location>
        <begin position="231"/>
        <end position="254"/>
    </location>
</feature>
<feature type="compositionally biased region" description="Basic and acidic residues" evidence="1">
    <location>
        <begin position="13"/>
        <end position="23"/>
    </location>
</feature>
<feature type="region of interest" description="Disordered" evidence="1">
    <location>
        <begin position="1"/>
        <end position="47"/>
    </location>
</feature>
<dbReference type="GeneID" id="72006827"/>
<evidence type="ECO:0000256" key="2">
    <source>
        <dbReference type="SAM" id="Phobius"/>
    </source>
</evidence>
<organism evidence="4 5">
    <name type="scientific">Rhodofomes roseus</name>
    <dbReference type="NCBI Taxonomy" id="34475"/>
    <lineage>
        <taxon>Eukaryota</taxon>
        <taxon>Fungi</taxon>
        <taxon>Dikarya</taxon>
        <taxon>Basidiomycota</taxon>
        <taxon>Agaricomycotina</taxon>
        <taxon>Agaricomycetes</taxon>
        <taxon>Polyporales</taxon>
        <taxon>Rhodofomes</taxon>
    </lineage>
</organism>
<feature type="domain" description="DUF6535" evidence="3">
    <location>
        <begin position="79"/>
        <end position="259"/>
    </location>
</feature>
<evidence type="ECO:0000313" key="5">
    <source>
        <dbReference type="Proteomes" id="UP000814176"/>
    </source>
</evidence>
<dbReference type="Pfam" id="PF20153">
    <property type="entry name" value="DUF6535"/>
    <property type="match status" value="1"/>
</dbReference>
<protein>
    <recommendedName>
        <fullName evidence="3">DUF6535 domain-containing protein</fullName>
    </recommendedName>
</protein>
<sequence>MYSLTQRAGSLNMHEEGPRESDSKQYTQSEHLSSKGIRSLTGDSEKVTISEVTPQVSDPAPPEQAETVPAASTLSPEAWAFYVGHASKSRTNFVESWNMQMDSLLLFAALFSAVVSALVSTTYPLLSPDSGDQSVRLLQEILLALQSNGSTGNLTTGAISSPNAGAFAPQPYAVRVNAVWFASLVVSVSVSFLAILAKQWLFNISERLDPSPETCGRQHQYRFHNIRTWRLTAILASLPVLLHISLLLFFTGLIDMLWAVNETVGAAVTSLVGVTVVIYVGTHMLSLLFRTCPYKSSVTTAILSGTKALVSELLADMIFILLYFVGTVAVALLRLTRWFRIYDQSGTYFAWLSTYTSQASFWRRDLKLDYDRQLISYVDPRAREHAYIMKHTELMDASILAQMVETFPRTEETTELIMGELIRSLFLPRYRRLFLAAGVVPFVAQRLRSIYTGRFKELPSATQPEILHHTRVLTQILTECDEDNRLTDLSDKRMPIYFRGLLEEYSDDAGKSLITLSLCIADAALTDTDHIVFFSYMLRLQLAASSTSWYVRDICKSVRDFYSRLANFRGLRELSSDDQLSLVNTAIYIGTRPVQLEAHASSDEVEKARNENRIVALDTLSALTTNNPTMEHAALQQISWGMWMMCDPDSDTVFFDRDLLVPRVRRTMKLSTNLARYLSPNYDFSAYPHAVLTLLEPLLYHKGHPGHPADESTQTDRLQLLKTLVTKYPLFLDEFRAQLHSALDEMDTLTNPLFQLSPPNLLRLIRMIVRVSLCLAYFDWPDLDVTLPDREQLIRQTLDILLQVCDHNHRTESDAWEGIYSLAYSAASQFAMLQIEKSSTGPTLRQYTNPDDLEFDIGSPESVASSMTSVLEKGSEIQELQEPPDVLRTILSMIALQSGRLSVQSATKYPLGVFRHFFDQSPRLTDALQILQRSKQCHAEATRAIEALQQDALIWQTSNAPPRDESLYHDSLISREESPGNQQTLGVAVGDLTSQTAD</sequence>
<evidence type="ECO:0000259" key="3">
    <source>
        <dbReference type="Pfam" id="PF20153"/>
    </source>
</evidence>
<proteinExistence type="predicted"/>
<keyword evidence="2" id="KW-1133">Transmembrane helix</keyword>
<comment type="caution">
    <text evidence="4">The sequence shown here is derived from an EMBL/GenBank/DDBJ whole genome shotgun (WGS) entry which is preliminary data.</text>
</comment>
<gene>
    <name evidence="4" type="ORF">C8Q71DRAFT_814925</name>
</gene>
<keyword evidence="2" id="KW-0472">Membrane</keyword>
<evidence type="ECO:0000313" key="4">
    <source>
        <dbReference type="EMBL" id="KAH9833090.1"/>
    </source>
</evidence>
<feature type="region of interest" description="Disordered" evidence="1">
    <location>
        <begin position="977"/>
        <end position="998"/>
    </location>
</feature>
<name>A0ABQ8K756_9APHY</name>
<feature type="transmembrane region" description="Helical" evidence="2">
    <location>
        <begin position="266"/>
        <end position="289"/>
    </location>
</feature>